<feature type="signal peptide" evidence="1">
    <location>
        <begin position="1"/>
        <end position="19"/>
    </location>
</feature>
<organism evidence="2 3">
    <name type="scientific">Cercophora scortea</name>
    <dbReference type="NCBI Taxonomy" id="314031"/>
    <lineage>
        <taxon>Eukaryota</taxon>
        <taxon>Fungi</taxon>
        <taxon>Dikarya</taxon>
        <taxon>Ascomycota</taxon>
        <taxon>Pezizomycotina</taxon>
        <taxon>Sordariomycetes</taxon>
        <taxon>Sordariomycetidae</taxon>
        <taxon>Sordariales</taxon>
        <taxon>Lasiosphaeriaceae</taxon>
        <taxon>Cercophora</taxon>
    </lineage>
</organism>
<proteinExistence type="predicted"/>
<comment type="caution">
    <text evidence="2">The sequence shown here is derived from an EMBL/GenBank/DDBJ whole genome shotgun (WGS) entry which is preliminary data.</text>
</comment>
<name>A0AAE0IXD6_9PEZI</name>
<feature type="chain" id="PRO_5042154525" evidence="1">
    <location>
        <begin position="20"/>
        <end position="165"/>
    </location>
</feature>
<reference evidence="2" key="1">
    <citation type="journal article" date="2023" name="Mol. Phylogenet. Evol.">
        <title>Genome-scale phylogeny and comparative genomics of the fungal order Sordariales.</title>
        <authorList>
            <person name="Hensen N."/>
            <person name="Bonometti L."/>
            <person name="Westerberg I."/>
            <person name="Brannstrom I.O."/>
            <person name="Guillou S."/>
            <person name="Cros-Aarteil S."/>
            <person name="Calhoun S."/>
            <person name="Haridas S."/>
            <person name="Kuo A."/>
            <person name="Mondo S."/>
            <person name="Pangilinan J."/>
            <person name="Riley R."/>
            <person name="LaButti K."/>
            <person name="Andreopoulos B."/>
            <person name="Lipzen A."/>
            <person name="Chen C."/>
            <person name="Yan M."/>
            <person name="Daum C."/>
            <person name="Ng V."/>
            <person name="Clum A."/>
            <person name="Steindorff A."/>
            <person name="Ohm R.A."/>
            <person name="Martin F."/>
            <person name="Silar P."/>
            <person name="Natvig D.O."/>
            <person name="Lalanne C."/>
            <person name="Gautier V."/>
            <person name="Ament-Velasquez S.L."/>
            <person name="Kruys A."/>
            <person name="Hutchinson M.I."/>
            <person name="Powell A.J."/>
            <person name="Barry K."/>
            <person name="Miller A.N."/>
            <person name="Grigoriev I.V."/>
            <person name="Debuchy R."/>
            <person name="Gladieux P."/>
            <person name="Hiltunen Thoren M."/>
            <person name="Johannesson H."/>
        </authorList>
    </citation>
    <scope>NUCLEOTIDE SEQUENCE</scope>
    <source>
        <strain evidence="2">SMH4131-1</strain>
    </source>
</reference>
<evidence type="ECO:0000256" key="1">
    <source>
        <dbReference type="SAM" id="SignalP"/>
    </source>
</evidence>
<dbReference type="EMBL" id="JAUEPO010000002">
    <property type="protein sequence ID" value="KAK3333038.1"/>
    <property type="molecule type" value="Genomic_DNA"/>
</dbReference>
<sequence>MLLAIFLLSILSSLRAASAEFCRRPNAGLLVMQNSTNPGAGMNGFTIPLFDNNDNCQFRKDGPLITPNGADIPTTAQVIKFIQLAFEDDIGNDLDQTSLGLLLNAMEPWLGYVPSEEELFYDFVVCTVVFGNPGSTILFGGLKHGQYLDLGAAMPIVSYQCYLDF</sequence>
<protein>
    <submittedName>
        <fullName evidence="2">Uncharacterized protein</fullName>
    </submittedName>
</protein>
<keyword evidence="1" id="KW-0732">Signal</keyword>
<reference evidence="2" key="2">
    <citation type="submission" date="2023-06" db="EMBL/GenBank/DDBJ databases">
        <authorList>
            <consortium name="Lawrence Berkeley National Laboratory"/>
            <person name="Haridas S."/>
            <person name="Hensen N."/>
            <person name="Bonometti L."/>
            <person name="Westerberg I."/>
            <person name="Brannstrom I.O."/>
            <person name="Guillou S."/>
            <person name="Cros-Aarteil S."/>
            <person name="Calhoun S."/>
            <person name="Kuo A."/>
            <person name="Mondo S."/>
            <person name="Pangilinan J."/>
            <person name="Riley R."/>
            <person name="Labutti K."/>
            <person name="Andreopoulos B."/>
            <person name="Lipzen A."/>
            <person name="Chen C."/>
            <person name="Yanf M."/>
            <person name="Daum C."/>
            <person name="Ng V."/>
            <person name="Clum A."/>
            <person name="Steindorff A."/>
            <person name="Ohm R."/>
            <person name="Martin F."/>
            <person name="Silar P."/>
            <person name="Natvig D."/>
            <person name="Lalanne C."/>
            <person name="Gautier V."/>
            <person name="Ament-Velasquez S.L."/>
            <person name="Kruys A."/>
            <person name="Hutchinson M.I."/>
            <person name="Powell A.J."/>
            <person name="Barry K."/>
            <person name="Miller A.N."/>
            <person name="Grigoriev I.V."/>
            <person name="Debuchy R."/>
            <person name="Gladieux P."/>
            <person name="Thoren M.H."/>
            <person name="Johannesson H."/>
        </authorList>
    </citation>
    <scope>NUCLEOTIDE SEQUENCE</scope>
    <source>
        <strain evidence="2">SMH4131-1</strain>
    </source>
</reference>
<accession>A0AAE0IXD6</accession>
<dbReference type="Proteomes" id="UP001286456">
    <property type="component" value="Unassembled WGS sequence"/>
</dbReference>
<gene>
    <name evidence="2" type="ORF">B0T19DRAFT_416997</name>
</gene>
<feature type="non-terminal residue" evidence="2">
    <location>
        <position position="1"/>
    </location>
</feature>
<dbReference type="AlphaFoldDB" id="A0AAE0IXD6"/>
<keyword evidence="3" id="KW-1185">Reference proteome</keyword>
<evidence type="ECO:0000313" key="3">
    <source>
        <dbReference type="Proteomes" id="UP001286456"/>
    </source>
</evidence>
<evidence type="ECO:0000313" key="2">
    <source>
        <dbReference type="EMBL" id="KAK3333038.1"/>
    </source>
</evidence>